<gene>
    <name evidence="2" type="ORF">H4219_003894</name>
</gene>
<evidence type="ECO:0000313" key="2">
    <source>
        <dbReference type="EMBL" id="KAJ1916226.1"/>
    </source>
</evidence>
<evidence type="ECO:0000313" key="3">
    <source>
        <dbReference type="Proteomes" id="UP001150538"/>
    </source>
</evidence>
<organism evidence="2 3">
    <name type="scientific">Mycoemilia scoparia</name>
    <dbReference type="NCBI Taxonomy" id="417184"/>
    <lineage>
        <taxon>Eukaryota</taxon>
        <taxon>Fungi</taxon>
        <taxon>Fungi incertae sedis</taxon>
        <taxon>Zoopagomycota</taxon>
        <taxon>Kickxellomycotina</taxon>
        <taxon>Kickxellomycetes</taxon>
        <taxon>Kickxellales</taxon>
        <taxon>Kickxellaceae</taxon>
        <taxon>Mycoemilia</taxon>
    </lineage>
</organism>
<dbReference type="AlphaFoldDB" id="A0A9W8DS00"/>
<dbReference type="OrthoDB" id="5599381at2759"/>
<protein>
    <submittedName>
        <fullName evidence="2">Uncharacterized protein</fullName>
    </submittedName>
</protein>
<comment type="caution">
    <text evidence="2">The sequence shown here is derived from an EMBL/GenBank/DDBJ whole genome shotgun (WGS) entry which is preliminary data.</text>
</comment>
<sequence length="300" mass="34612">MESNPEENWTIHVPRILAAHAHTFLKAIGTMPFKAMYPEWTEMTEETTAEDFKKRITARKEVNRLKAIAYANKNVRPITFEDGSWVTIKALPKESNIAKQWARRKGPFKVVSHFKTTYTLMDSEGNILPKTVPGEIILPYYWDDDSASQETENELQKEALIQHYHQFATAGVREMAPSPELIDADRFWNLDEQESDNPLPATDPYDLISNPKSETDTIFYDVNPSERFILNYELLEDDKGLVYPTRQPSPLQEINMLQDDSPEKDLTEVLKKRPYKYSPIDQGETNVETKPEIMDASKKP</sequence>
<name>A0A9W8DS00_9FUNG</name>
<reference evidence="2" key="1">
    <citation type="submission" date="2022-07" db="EMBL/GenBank/DDBJ databases">
        <title>Phylogenomic reconstructions and comparative analyses of Kickxellomycotina fungi.</title>
        <authorList>
            <person name="Reynolds N.K."/>
            <person name="Stajich J.E."/>
            <person name="Barry K."/>
            <person name="Grigoriev I.V."/>
            <person name="Crous P."/>
            <person name="Smith M.E."/>
        </authorList>
    </citation>
    <scope>NUCLEOTIDE SEQUENCE</scope>
    <source>
        <strain evidence="2">NBRC 100468</strain>
    </source>
</reference>
<proteinExistence type="predicted"/>
<feature type="compositionally biased region" description="Basic and acidic residues" evidence="1">
    <location>
        <begin position="287"/>
        <end position="300"/>
    </location>
</feature>
<dbReference type="EMBL" id="JANBPU010000110">
    <property type="protein sequence ID" value="KAJ1916226.1"/>
    <property type="molecule type" value="Genomic_DNA"/>
</dbReference>
<keyword evidence="3" id="KW-1185">Reference proteome</keyword>
<dbReference type="Proteomes" id="UP001150538">
    <property type="component" value="Unassembled WGS sequence"/>
</dbReference>
<evidence type="ECO:0000256" key="1">
    <source>
        <dbReference type="SAM" id="MobiDB-lite"/>
    </source>
</evidence>
<accession>A0A9W8DS00</accession>
<feature type="region of interest" description="Disordered" evidence="1">
    <location>
        <begin position="269"/>
        <end position="300"/>
    </location>
</feature>